<organism evidence="1 2">
    <name type="scientific">Stigmatella ashevillensis</name>
    <dbReference type="NCBI Taxonomy" id="2995309"/>
    <lineage>
        <taxon>Bacteria</taxon>
        <taxon>Pseudomonadati</taxon>
        <taxon>Myxococcota</taxon>
        <taxon>Myxococcia</taxon>
        <taxon>Myxococcales</taxon>
        <taxon>Cystobacterineae</taxon>
        <taxon>Archangiaceae</taxon>
        <taxon>Stigmatella</taxon>
    </lineage>
</organism>
<gene>
    <name evidence="1" type="ORF">POL68_07235</name>
</gene>
<keyword evidence="2" id="KW-1185">Reference proteome</keyword>
<name>A0ABT5D5A3_9BACT</name>
<dbReference type="RefSeq" id="WP_272135920.1">
    <property type="nucleotide sequence ID" value="NZ_JAQNDM010000002.1"/>
</dbReference>
<evidence type="ECO:0000313" key="2">
    <source>
        <dbReference type="Proteomes" id="UP001221838"/>
    </source>
</evidence>
<evidence type="ECO:0000313" key="1">
    <source>
        <dbReference type="EMBL" id="MDC0708260.1"/>
    </source>
</evidence>
<comment type="caution">
    <text evidence="1">The sequence shown here is derived from an EMBL/GenBank/DDBJ whole genome shotgun (WGS) entry which is preliminary data.</text>
</comment>
<dbReference type="Proteomes" id="UP001221838">
    <property type="component" value="Unassembled WGS sequence"/>
</dbReference>
<accession>A0ABT5D5A3</accession>
<sequence length="189" mass="20246">MAEANDELFRKEALEHLSGARELGSVLRLSPGWVYRASWLMGSSAILCTALAVFVRVPVYVSGPAVIRTEGARPVVIAVLPGEHRSRLMEVSSLRLTLQAHPSFALELPLCGMGEQIAGTEELRALRGPEPDVSAAPAPVPVRACPLARTFEVDGGQREYEPGMRGKVELGVGSQRLLSLVIGKDGLLP</sequence>
<reference evidence="1 2" key="1">
    <citation type="submission" date="2022-11" db="EMBL/GenBank/DDBJ databases">
        <title>Minimal conservation of predation-associated metabolite biosynthetic gene clusters underscores biosynthetic potential of Myxococcota including descriptions for ten novel species: Archangium lansinium sp. nov., Myxococcus landrumus sp. nov., Nannocystis bai.</title>
        <authorList>
            <person name="Ahearne A."/>
            <person name="Stevens C."/>
            <person name="Dowd S."/>
        </authorList>
    </citation>
    <scope>NUCLEOTIDE SEQUENCE [LARGE SCALE GENOMIC DNA]</scope>
    <source>
        <strain evidence="1 2">NCWAL01</strain>
    </source>
</reference>
<proteinExistence type="predicted"/>
<protein>
    <submittedName>
        <fullName evidence="1">Uncharacterized protein</fullName>
    </submittedName>
</protein>
<dbReference type="EMBL" id="JAQNDM010000002">
    <property type="protein sequence ID" value="MDC0708260.1"/>
    <property type="molecule type" value="Genomic_DNA"/>
</dbReference>